<dbReference type="GO" id="GO:0000160">
    <property type="term" value="P:phosphorelay signal transduction system"/>
    <property type="evidence" value="ECO:0007669"/>
    <property type="project" value="InterPro"/>
</dbReference>
<dbReference type="InterPro" id="IPR016032">
    <property type="entry name" value="Sig_transdc_resp-reg_C-effctor"/>
</dbReference>
<dbReference type="Pfam" id="PF00072">
    <property type="entry name" value="Response_reg"/>
    <property type="match status" value="1"/>
</dbReference>
<dbReference type="InterPro" id="IPR039420">
    <property type="entry name" value="WalR-like"/>
</dbReference>
<dbReference type="PANTHER" id="PTHR43214">
    <property type="entry name" value="TWO-COMPONENT RESPONSE REGULATOR"/>
    <property type="match status" value="1"/>
</dbReference>
<evidence type="ECO:0000256" key="1">
    <source>
        <dbReference type="ARBA" id="ARBA00022553"/>
    </source>
</evidence>
<feature type="domain" description="HTH luxR-type" evidence="4">
    <location>
        <begin position="147"/>
        <end position="212"/>
    </location>
</feature>
<dbReference type="Pfam" id="PF00196">
    <property type="entry name" value="GerE"/>
    <property type="match status" value="1"/>
</dbReference>
<dbReference type="SUPFAM" id="SSF46894">
    <property type="entry name" value="C-terminal effector domain of the bipartite response regulators"/>
    <property type="match status" value="1"/>
</dbReference>
<dbReference type="InterPro" id="IPR011006">
    <property type="entry name" value="CheY-like_superfamily"/>
</dbReference>
<name>A0A916JJ55_9FLAO</name>
<keyword evidence="7" id="KW-1185">Reference proteome</keyword>
<dbReference type="PANTHER" id="PTHR43214:SF43">
    <property type="entry name" value="TWO-COMPONENT RESPONSE REGULATOR"/>
    <property type="match status" value="1"/>
</dbReference>
<dbReference type="EMBL" id="OU015584">
    <property type="protein sequence ID" value="CAG5076490.1"/>
    <property type="molecule type" value="Genomic_DNA"/>
</dbReference>
<dbReference type="CDD" id="cd06170">
    <property type="entry name" value="LuxR_C_like"/>
    <property type="match status" value="1"/>
</dbReference>
<evidence type="ECO:0000313" key="6">
    <source>
        <dbReference type="EMBL" id="CAG5076490.1"/>
    </source>
</evidence>
<dbReference type="InterPro" id="IPR058245">
    <property type="entry name" value="NreC/VraR/RcsB-like_REC"/>
</dbReference>
<dbReference type="InterPro" id="IPR001789">
    <property type="entry name" value="Sig_transdc_resp-reg_receiver"/>
</dbReference>
<evidence type="ECO:0000259" key="4">
    <source>
        <dbReference type="PROSITE" id="PS50043"/>
    </source>
</evidence>
<dbReference type="KEGG" id="ptan:CRYO30217_00120"/>
<feature type="domain" description="Response regulatory" evidence="5">
    <location>
        <begin position="6"/>
        <end position="122"/>
    </location>
</feature>
<evidence type="ECO:0000256" key="2">
    <source>
        <dbReference type="ARBA" id="ARBA00023125"/>
    </source>
</evidence>
<organism evidence="6 7">
    <name type="scientific">Parvicella tangerina</name>
    <dbReference type="NCBI Taxonomy" id="2829795"/>
    <lineage>
        <taxon>Bacteria</taxon>
        <taxon>Pseudomonadati</taxon>
        <taxon>Bacteroidota</taxon>
        <taxon>Flavobacteriia</taxon>
        <taxon>Flavobacteriales</taxon>
        <taxon>Parvicellaceae</taxon>
        <taxon>Parvicella</taxon>
    </lineage>
</organism>
<dbReference type="RefSeq" id="WP_258540365.1">
    <property type="nucleotide sequence ID" value="NZ_OU015584.1"/>
</dbReference>
<feature type="modified residue" description="4-aspartylphosphate" evidence="3">
    <location>
        <position position="57"/>
    </location>
</feature>
<evidence type="ECO:0000259" key="5">
    <source>
        <dbReference type="PROSITE" id="PS50110"/>
    </source>
</evidence>
<dbReference type="Proteomes" id="UP000683507">
    <property type="component" value="Chromosome"/>
</dbReference>
<dbReference type="SMART" id="SM00421">
    <property type="entry name" value="HTH_LUXR"/>
    <property type="match status" value="1"/>
</dbReference>
<dbReference type="PROSITE" id="PS00622">
    <property type="entry name" value="HTH_LUXR_1"/>
    <property type="match status" value="1"/>
</dbReference>
<dbReference type="SMART" id="SM00448">
    <property type="entry name" value="REC"/>
    <property type="match status" value="1"/>
</dbReference>
<evidence type="ECO:0000313" key="7">
    <source>
        <dbReference type="Proteomes" id="UP000683507"/>
    </source>
</evidence>
<accession>A0A916JJ55</accession>
<dbReference type="SUPFAM" id="SSF52172">
    <property type="entry name" value="CheY-like"/>
    <property type="match status" value="1"/>
</dbReference>
<dbReference type="PROSITE" id="PS50110">
    <property type="entry name" value="RESPONSE_REGULATORY"/>
    <property type="match status" value="1"/>
</dbReference>
<dbReference type="PRINTS" id="PR00038">
    <property type="entry name" value="HTHLUXR"/>
</dbReference>
<dbReference type="CDD" id="cd17535">
    <property type="entry name" value="REC_NarL-like"/>
    <property type="match status" value="1"/>
</dbReference>
<keyword evidence="1 3" id="KW-0597">Phosphoprotein</keyword>
<dbReference type="GO" id="GO:0003677">
    <property type="term" value="F:DNA binding"/>
    <property type="evidence" value="ECO:0007669"/>
    <property type="project" value="UniProtKB-KW"/>
</dbReference>
<protein>
    <submittedName>
        <fullName evidence="6">Transcriptional regulatory protein DegU</fullName>
    </submittedName>
</protein>
<evidence type="ECO:0000256" key="3">
    <source>
        <dbReference type="PROSITE-ProRule" id="PRU00169"/>
    </source>
</evidence>
<reference evidence="6" key="1">
    <citation type="submission" date="2021-04" db="EMBL/GenBank/DDBJ databases">
        <authorList>
            <person name="Rodrigo-Torres L."/>
            <person name="Arahal R. D."/>
            <person name="Lucena T."/>
        </authorList>
    </citation>
    <scope>NUCLEOTIDE SEQUENCE</scope>
    <source>
        <strain evidence="6">AS29M-1</strain>
    </source>
</reference>
<dbReference type="Gene3D" id="3.40.50.2300">
    <property type="match status" value="1"/>
</dbReference>
<dbReference type="GO" id="GO:0006355">
    <property type="term" value="P:regulation of DNA-templated transcription"/>
    <property type="evidence" value="ECO:0007669"/>
    <property type="project" value="InterPro"/>
</dbReference>
<keyword evidence="2" id="KW-0238">DNA-binding</keyword>
<dbReference type="PROSITE" id="PS50043">
    <property type="entry name" value="HTH_LUXR_2"/>
    <property type="match status" value="1"/>
</dbReference>
<gene>
    <name evidence="6" type="primary">degU_1</name>
    <name evidence="6" type="ORF">CRYO30217_00120</name>
</gene>
<proteinExistence type="predicted"/>
<sequence length="215" mass="24369">MDKKLVVFIADDHELVRQGVSGILESSKHIETVRSFSDGRDLYKAILNEKPDCIFLDIEMPNWDGLKTLREIKTNFPEIPCIMLSMLEERSVIEECVVIGASGYLHKDSSKEELEEAIIKSLEGKVFFSEEANKILTGQRNRVSSSGIELTEPLTHRELEILEKICDGLTSKEIGEQLFVSHRTVEAHKKNLMQKFNVNTTGKLIALALKNRIVK</sequence>
<dbReference type="InterPro" id="IPR000792">
    <property type="entry name" value="Tscrpt_reg_LuxR_C"/>
</dbReference>
<dbReference type="AlphaFoldDB" id="A0A916JJ55"/>